<evidence type="ECO:0000313" key="7">
    <source>
        <dbReference type="RefSeq" id="XP_046590165.1"/>
    </source>
</evidence>
<evidence type="ECO:0000313" key="6">
    <source>
        <dbReference type="Proteomes" id="UP000829291"/>
    </source>
</evidence>
<dbReference type="Proteomes" id="UP000829291">
    <property type="component" value="Chromosome 1"/>
</dbReference>
<organism evidence="6 7">
    <name type="scientific">Neodiprion lecontei</name>
    <name type="common">Redheaded pine sawfly</name>
    <dbReference type="NCBI Taxonomy" id="441921"/>
    <lineage>
        <taxon>Eukaryota</taxon>
        <taxon>Metazoa</taxon>
        <taxon>Ecdysozoa</taxon>
        <taxon>Arthropoda</taxon>
        <taxon>Hexapoda</taxon>
        <taxon>Insecta</taxon>
        <taxon>Pterygota</taxon>
        <taxon>Neoptera</taxon>
        <taxon>Endopterygota</taxon>
        <taxon>Hymenoptera</taxon>
        <taxon>Tenthredinoidea</taxon>
        <taxon>Diprionidae</taxon>
        <taxon>Diprioninae</taxon>
        <taxon>Neodiprion</taxon>
    </lineage>
</organism>
<keyword evidence="6" id="KW-1185">Reference proteome</keyword>
<dbReference type="Pfam" id="PF05871">
    <property type="entry name" value="ESCRT-II"/>
    <property type="match status" value="1"/>
</dbReference>
<dbReference type="InterPro" id="IPR008570">
    <property type="entry name" value="ESCRT-II_cplx_Vps25-sub"/>
</dbReference>
<dbReference type="Gene3D" id="1.10.10.10">
    <property type="entry name" value="Winged helix-like DNA-binding domain superfamily/Winged helix DNA-binding domain"/>
    <property type="match status" value="1"/>
</dbReference>
<dbReference type="InterPro" id="IPR036390">
    <property type="entry name" value="WH_DNA-bd_sf"/>
</dbReference>
<evidence type="ECO:0000256" key="3">
    <source>
        <dbReference type="ARBA" id="ARBA00022448"/>
    </source>
</evidence>
<keyword evidence="4" id="KW-0653">Protein transport</keyword>
<proteinExistence type="inferred from homology"/>
<name>A0ABM3FQ52_NEOLC</name>
<reference evidence="7" key="1">
    <citation type="submission" date="2025-08" db="UniProtKB">
        <authorList>
            <consortium name="RefSeq"/>
        </authorList>
    </citation>
    <scope>IDENTIFICATION</scope>
    <source>
        <tissue evidence="7">Thorax and Abdomen</tissue>
    </source>
</reference>
<dbReference type="SUPFAM" id="SSF46785">
    <property type="entry name" value="Winged helix' DNA-binding domain"/>
    <property type="match status" value="2"/>
</dbReference>
<dbReference type="Gene3D" id="1.10.10.570">
    <property type="entry name" value="Winged helix' DNA-binding domain. Chain C. Domain 1"/>
    <property type="match status" value="1"/>
</dbReference>
<evidence type="ECO:0000256" key="2">
    <source>
        <dbReference type="ARBA" id="ARBA00017934"/>
    </source>
</evidence>
<accession>A0ABM3FQ52</accession>
<dbReference type="InterPro" id="IPR036388">
    <property type="entry name" value="WH-like_DNA-bd_sf"/>
</dbReference>
<dbReference type="PANTHER" id="PTHR13149">
    <property type="entry name" value="VACUOLAR PROTEIN SORTING-ASSOCIATED PROTEIN VPS25"/>
    <property type="match status" value="1"/>
</dbReference>
<sequence length="183" mass="21254">MTVTHTVVLTYLLRTKQKIFFCALPLQPHAETKEKQLNAWKSLILEYYRTTKQAVVDIREIDSSPLFNNTSINRKLPSEVVLIILEELYKSGNAIPLDKSKQRWLVYWHTLEEWGEIIYNWAQENGFAGSVCTLFELTQGENTTDQEFYGLDSDVLIRSLRTLEASKKAELIIFDDNQGVKFF</sequence>
<dbReference type="InterPro" id="IPR014041">
    <property type="entry name" value="ESCRT-II_cplx_Vps25-sub_N"/>
</dbReference>
<protein>
    <recommendedName>
        <fullName evidence="2">Vacuolar protein-sorting-associated protein 25</fullName>
    </recommendedName>
    <alternativeName>
        <fullName evidence="5">ESCRT-II complex subunit VPS25</fullName>
    </alternativeName>
</protein>
<dbReference type="PANTHER" id="PTHR13149:SF0">
    <property type="entry name" value="VACUOLAR PROTEIN-SORTING-ASSOCIATED PROTEIN 25"/>
    <property type="match status" value="1"/>
</dbReference>
<evidence type="ECO:0000256" key="1">
    <source>
        <dbReference type="ARBA" id="ARBA00009674"/>
    </source>
</evidence>
<dbReference type="RefSeq" id="XP_046590165.1">
    <property type="nucleotide sequence ID" value="XM_046734209.1"/>
</dbReference>
<keyword evidence="3" id="KW-0813">Transport</keyword>
<gene>
    <name evidence="7" type="primary">LOC107220115</name>
</gene>
<dbReference type="GeneID" id="107220115"/>
<evidence type="ECO:0000256" key="5">
    <source>
        <dbReference type="ARBA" id="ARBA00030094"/>
    </source>
</evidence>
<evidence type="ECO:0000256" key="4">
    <source>
        <dbReference type="ARBA" id="ARBA00022927"/>
    </source>
</evidence>
<comment type="similarity">
    <text evidence="1">Belongs to the VPS25 family.</text>
</comment>